<keyword evidence="1" id="KW-0472">Membrane</keyword>
<keyword evidence="1" id="KW-0812">Transmembrane</keyword>
<accession>A0A2P5CPN0</accession>
<reference evidence="3" key="1">
    <citation type="submission" date="2016-06" db="EMBL/GenBank/DDBJ databases">
        <title>Parallel loss of symbiosis genes in relatives of nitrogen-fixing non-legume Parasponia.</title>
        <authorList>
            <person name="Van Velzen R."/>
            <person name="Holmer R."/>
            <person name="Bu F."/>
            <person name="Rutten L."/>
            <person name="Van Zeijl A."/>
            <person name="Liu W."/>
            <person name="Santuari L."/>
            <person name="Cao Q."/>
            <person name="Sharma T."/>
            <person name="Shen D."/>
            <person name="Roswanjaya Y."/>
            <person name="Wardhani T."/>
            <person name="Kalhor M.S."/>
            <person name="Jansen J."/>
            <person name="Van den Hoogen J."/>
            <person name="Gungor B."/>
            <person name="Hartog M."/>
            <person name="Hontelez J."/>
            <person name="Verver J."/>
            <person name="Yang W.-C."/>
            <person name="Schijlen E."/>
            <person name="Repin R."/>
            <person name="Schilthuizen M."/>
            <person name="Schranz E."/>
            <person name="Heidstra R."/>
            <person name="Miyata K."/>
            <person name="Fedorova E."/>
            <person name="Kohlen W."/>
            <person name="Bisseling T."/>
            <person name="Smit S."/>
            <person name="Geurts R."/>
        </authorList>
    </citation>
    <scope>NUCLEOTIDE SEQUENCE [LARGE SCALE GENOMIC DNA]</scope>
    <source>
        <strain evidence="3">cv. WU1-14</strain>
    </source>
</reference>
<keyword evidence="1" id="KW-1133">Transmembrane helix</keyword>
<keyword evidence="3" id="KW-1185">Reference proteome</keyword>
<proteinExistence type="predicted"/>
<dbReference type="OrthoDB" id="10369020at2759"/>
<dbReference type="Proteomes" id="UP000237105">
    <property type="component" value="Unassembled WGS sequence"/>
</dbReference>
<feature type="transmembrane region" description="Helical" evidence="1">
    <location>
        <begin position="33"/>
        <end position="53"/>
    </location>
</feature>
<sequence length="88" mass="9960">MHLSQQVVNPVKFSEEYGVLWLTLTVKTCKIQFPWFLLAQAELFLLFLFCVVLRAKNLAHGFRSLPSFLLDGASLNLEIAGQIMLFSG</sequence>
<comment type="caution">
    <text evidence="2">The sequence shown here is derived from an EMBL/GenBank/DDBJ whole genome shotgun (WGS) entry which is preliminary data.</text>
</comment>
<gene>
    <name evidence="2" type="ORF">PanWU01x14_134320</name>
</gene>
<evidence type="ECO:0000256" key="1">
    <source>
        <dbReference type="SAM" id="Phobius"/>
    </source>
</evidence>
<protein>
    <submittedName>
        <fullName evidence="2">Uncharacterized protein</fullName>
    </submittedName>
</protein>
<dbReference type="AlphaFoldDB" id="A0A2P5CPN0"/>
<organism evidence="2 3">
    <name type="scientific">Parasponia andersonii</name>
    <name type="common">Sponia andersonii</name>
    <dbReference type="NCBI Taxonomy" id="3476"/>
    <lineage>
        <taxon>Eukaryota</taxon>
        <taxon>Viridiplantae</taxon>
        <taxon>Streptophyta</taxon>
        <taxon>Embryophyta</taxon>
        <taxon>Tracheophyta</taxon>
        <taxon>Spermatophyta</taxon>
        <taxon>Magnoliopsida</taxon>
        <taxon>eudicotyledons</taxon>
        <taxon>Gunneridae</taxon>
        <taxon>Pentapetalae</taxon>
        <taxon>rosids</taxon>
        <taxon>fabids</taxon>
        <taxon>Rosales</taxon>
        <taxon>Cannabaceae</taxon>
        <taxon>Parasponia</taxon>
    </lineage>
</organism>
<dbReference type="EMBL" id="JXTB01000108">
    <property type="protein sequence ID" value="PON62985.1"/>
    <property type="molecule type" value="Genomic_DNA"/>
</dbReference>
<evidence type="ECO:0000313" key="2">
    <source>
        <dbReference type="EMBL" id="PON62985.1"/>
    </source>
</evidence>
<name>A0A2P5CPN0_PARAD</name>
<evidence type="ECO:0000313" key="3">
    <source>
        <dbReference type="Proteomes" id="UP000237105"/>
    </source>
</evidence>